<protein>
    <submittedName>
        <fullName evidence="4">Helix-turn-helix domain-containing protein</fullName>
    </submittedName>
</protein>
<accession>A0ABY5WRH3</accession>
<name>A0ABY5WRH3_9RHOB</name>
<evidence type="ECO:0000256" key="2">
    <source>
        <dbReference type="SAM" id="MobiDB-lite"/>
    </source>
</evidence>
<dbReference type="PROSITE" id="PS50943">
    <property type="entry name" value="HTH_CROC1"/>
    <property type="match status" value="1"/>
</dbReference>
<sequence length="124" mass="13767">MKADMSEFPEEWRELAQQYEALGTIEKAAEALELSYSTARWRLVRMGIEINQKGPSSWRMMLTGPECREARIAKSMSQEDLATASGVTVSTISNFETGRRTPRPKTQEKLASALGLNSGEGSTH</sequence>
<evidence type="ECO:0000259" key="3">
    <source>
        <dbReference type="PROSITE" id="PS50943"/>
    </source>
</evidence>
<gene>
    <name evidence="4" type="ORF">K3718_21385</name>
</gene>
<dbReference type="InterPro" id="IPR010982">
    <property type="entry name" value="Lambda_DNA-bd_dom_sf"/>
</dbReference>
<dbReference type="Proteomes" id="UP001058514">
    <property type="component" value="Plasmid unnamed6"/>
</dbReference>
<dbReference type="PANTHER" id="PTHR46797:SF1">
    <property type="entry name" value="METHYLPHOSPHONATE SYNTHASE"/>
    <property type="match status" value="1"/>
</dbReference>
<proteinExistence type="predicted"/>
<dbReference type="SMART" id="SM00530">
    <property type="entry name" value="HTH_XRE"/>
    <property type="match status" value="1"/>
</dbReference>
<dbReference type="InterPro" id="IPR050807">
    <property type="entry name" value="TransReg_Diox_bact_type"/>
</dbReference>
<keyword evidence="5" id="KW-1185">Reference proteome</keyword>
<dbReference type="Gene3D" id="1.10.260.40">
    <property type="entry name" value="lambda repressor-like DNA-binding domains"/>
    <property type="match status" value="1"/>
</dbReference>
<dbReference type="InterPro" id="IPR001387">
    <property type="entry name" value="Cro/C1-type_HTH"/>
</dbReference>
<evidence type="ECO:0000256" key="1">
    <source>
        <dbReference type="ARBA" id="ARBA00023125"/>
    </source>
</evidence>
<keyword evidence="1" id="KW-0238">DNA-binding</keyword>
<evidence type="ECO:0000313" key="5">
    <source>
        <dbReference type="Proteomes" id="UP001058514"/>
    </source>
</evidence>
<dbReference type="CDD" id="cd00093">
    <property type="entry name" value="HTH_XRE"/>
    <property type="match status" value="1"/>
</dbReference>
<geneLocation type="plasmid" evidence="4 5">
    <name>unnamed6</name>
</geneLocation>
<reference evidence="4" key="1">
    <citation type="submission" date="2021-08" db="EMBL/GenBank/DDBJ databases">
        <authorList>
            <person name="Nwanade C."/>
            <person name="Wang M."/>
            <person name="Masoudi A."/>
            <person name="Yu Z."/>
            <person name="Liu J."/>
        </authorList>
    </citation>
    <scope>NUCLEOTIDE SEQUENCE</scope>
    <source>
        <strain evidence="4">S166</strain>
        <plasmid evidence="4">unnamed6</plasmid>
    </source>
</reference>
<keyword evidence="4" id="KW-0614">Plasmid</keyword>
<feature type="region of interest" description="Disordered" evidence="2">
    <location>
        <begin position="93"/>
        <end position="124"/>
    </location>
</feature>
<dbReference type="PANTHER" id="PTHR46797">
    <property type="entry name" value="HTH-TYPE TRANSCRIPTIONAL REGULATOR"/>
    <property type="match status" value="1"/>
</dbReference>
<feature type="domain" description="HTH cro/C1-type" evidence="3">
    <location>
        <begin position="68"/>
        <end position="121"/>
    </location>
</feature>
<dbReference type="Pfam" id="PF01381">
    <property type="entry name" value="HTH_3"/>
    <property type="match status" value="1"/>
</dbReference>
<dbReference type="SUPFAM" id="SSF47413">
    <property type="entry name" value="lambda repressor-like DNA-binding domains"/>
    <property type="match status" value="1"/>
</dbReference>
<organism evidence="4 5">
    <name type="scientific">Leisingera aquaemixtae</name>
    <dbReference type="NCBI Taxonomy" id="1396826"/>
    <lineage>
        <taxon>Bacteria</taxon>
        <taxon>Pseudomonadati</taxon>
        <taxon>Pseudomonadota</taxon>
        <taxon>Alphaproteobacteria</taxon>
        <taxon>Rhodobacterales</taxon>
        <taxon>Roseobacteraceae</taxon>
        <taxon>Leisingera</taxon>
    </lineage>
</organism>
<evidence type="ECO:0000313" key="4">
    <source>
        <dbReference type="EMBL" id="UWQ44048.1"/>
    </source>
</evidence>
<dbReference type="EMBL" id="CP081057">
    <property type="protein sequence ID" value="UWQ44048.1"/>
    <property type="molecule type" value="Genomic_DNA"/>
</dbReference>
<dbReference type="RefSeq" id="WP_259966460.1">
    <property type="nucleotide sequence ID" value="NZ_CP081057.1"/>
</dbReference>